<dbReference type="InterPro" id="IPR022488">
    <property type="entry name" value="PPK2-related"/>
</dbReference>
<sequence length="537" mass="62002">MFQTAELGQTISKADFDLIADDLRLELLAVQQELRGADFPVIVVFAGVDGAGKGESVNLINEWMDPHWIQTRAYGEASDEERERPAYWRFWRDLPPKGQIGLFLSCWYSRPILEHVHGQMGTADFDRHLDRIADFEKTLAADGALIVKFWMHLGREAQKRRLKQLEKDPLQSWRVSKADWRNWKLYDRFVATAERAVRRTDGGQTRWTIVEGEDSRYRSLTVLTTLRDAIRRQLTQRETRLKVIREARAALEAQHTDELRRVQAERAAIEAQAAAEAKAGAAGRKVATVKLAEDGSLRPLTVLDALDMTLAIPKEEYNQVLKVLRAELSLLCRQAKQRGISTLLVFEGPDAAGKGGAIRRLTSGLDARDYRVIPTAAPTDEERVQHYLWRFWRHLPRAGRVTVFDRSWYGRVLVERIEGFAAADEWMRAYAEINDFEEQLAQANAVVLKFWIQITKDEQYRRFKERETVAFKAWKLTDEDWRNRAKWDQYELAVHEMVERTSTKTAPWILVEGNDKNHARIKVLRTVCAHLKARLEA</sequence>
<dbReference type="Pfam" id="PF03976">
    <property type="entry name" value="PPK2"/>
    <property type="match status" value="2"/>
</dbReference>
<evidence type="ECO:0000313" key="2">
    <source>
        <dbReference type="EMBL" id="OIR06175.1"/>
    </source>
</evidence>
<keyword evidence="2" id="KW-0418">Kinase</keyword>
<dbReference type="GO" id="GO:0004798">
    <property type="term" value="F:dTMP kinase activity"/>
    <property type="evidence" value="ECO:0007669"/>
    <property type="project" value="UniProtKB-EC"/>
</dbReference>
<reference evidence="2" key="1">
    <citation type="submission" date="2016-10" db="EMBL/GenBank/DDBJ databases">
        <title>Sequence of Gallionella enrichment culture.</title>
        <authorList>
            <person name="Poehlein A."/>
            <person name="Muehling M."/>
            <person name="Daniel R."/>
        </authorList>
    </citation>
    <scope>NUCLEOTIDE SEQUENCE</scope>
</reference>
<dbReference type="PANTHER" id="PTHR34383:SF3">
    <property type="entry name" value="POLYPHOSPHATE:AMP PHOSPHOTRANSFERASE"/>
    <property type="match status" value="1"/>
</dbReference>
<dbReference type="AlphaFoldDB" id="A0A1J5SCT6"/>
<evidence type="ECO:0000259" key="1">
    <source>
        <dbReference type="Pfam" id="PF03976"/>
    </source>
</evidence>
<accession>A0A1J5SCT6</accession>
<dbReference type="SUPFAM" id="SSF52540">
    <property type="entry name" value="P-loop containing nucleoside triphosphate hydrolases"/>
    <property type="match status" value="2"/>
</dbReference>
<dbReference type="Gene3D" id="3.40.50.300">
    <property type="entry name" value="P-loop containing nucleotide triphosphate hydrolases"/>
    <property type="match status" value="2"/>
</dbReference>
<dbReference type="EC" id="2.7.4.9" evidence="2"/>
<gene>
    <name evidence="2" type="primary">tmk_5</name>
    <name evidence="2" type="ORF">GALL_116470</name>
</gene>
<name>A0A1J5SCT6_9ZZZZ</name>
<comment type="caution">
    <text evidence="2">The sequence shown here is derived from an EMBL/GenBank/DDBJ whole genome shotgun (WGS) entry which is preliminary data.</text>
</comment>
<keyword evidence="2" id="KW-0808">Transferase</keyword>
<feature type="domain" description="Polyphosphate kinase-2-related" evidence="1">
    <location>
        <begin position="20"/>
        <end position="236"/>
    </location>
</feature>
<dbReference type="InterPro" id="IPR027417">
    <property type="entry name" value="P-loop_NTPase"/>
</dbReference>
<organism evidence="2">
    <name type="scientific">mine drainage metagenome</name>
    <dbReference type="NCBI Taxonomy" id="410659"/>
    <lineage>
        <taxon>unclassified sequences</taxon>
        <taxon>metagenomes</taxon>
        <taxon>ecological metagenomes</taxon>
    </lineage>
</organism>
<feature type="domain" description="Polyphosphate kinase-2-related" evidence="1">
    <location>
        <begin position="314"/>
        <end position="534"/>
    </location>
</feature>
<proteinExistence type="predicted"/>
<dbReference type="PANTHER" id="PTHR34383">
    <property type="entry name" value="POLYPHOSPHATE:AMP PHOSPHOTRANSFERASE-RELATED"/>
    <property type="match status" value="1"/>
</dbReference>
<dbReference type="EMBL" id="MLJW01000045">
    <property type="protein sequence ID" value="OIR06175.1"/>
    <property type="molecule type" value="Genomic_DNA"/>
</dbReference>
<protein>
    <submittedName>
        <fullName evidence="2">Thymidylate kinase</fullName>
        <ecNumber evidence="2">2.7.4.9</ecNumber>
    </submittedName>
</protein>